<gene>
    <name evidence="2" type="ORF">N476_23425</name>
</gene>
<keyword evidence="1" id="KW-1133">Transmembrane helix</keyword>
<reference evidence="2 3" key="1">
    <citation type="submission" date="2013-07" db="EMBL/GenBank/DDBJ databases">
        <title>Comparative Genomic and Metabolomic Analysis of Twelve Strains of Pseudoalteromonas luteoviolacea.</title>
        <authorList>
            <person name="Vynne N.G."/>
            <person name="Mansson M."/>
            <person name="Gram L."/>
        </authorList>
    </citation>
    <scope>NUCLEOTIDE SEQUENCE [LARGE SCALE GENOMIC DNA]</scope>
    <source>
        <strain evidence="2 3">H33</strain>
    </source>
</reference>
<organism evidence="2 3">
    <name type="scientific">Pseudoalteromonas luteoviolacea H33</name>
    <dbReference type="NCBI Taxonomy" id="1365251"/>
    <lineage>
        <taxon>Bacteria</taxon>
        <taxon>Pseudomonadati</taxon>
        <taxon>Pseudomonadota</taxon>
        <taxon>Gammaproteobacteria</taxon>
        <taxon>Alteromonadales</taxon>
        <taxon>Pseudoalteromonadaceae</taxon>
        <taxon>Pseudoalteromonas</taxon>
    </lineage>
</organism>
<feature type="transmembrane region" description="Helical" evidence="1">
    <location>
        <begin position="12"/>
        <end position="28"/>
    </location>
</feature>
<accession>A0A167C8A7</accession>
<dbReference type="OrthoDB" id="9930226at2"/>
<sequence>MELETAEIKSNFKQFVLVLLFGPFGLFYSNKLLATIAVLLFFILIGAYFLGFLIVWVFSFVAGFYSVKEHNKRVNKFEKLKKRYKHLG</sequence>
<keyword evidence="1" id="KW-0812">Transmembrane</keyword>
<proteinExistence type="predicted"/>
<dbReference type="RefSeq" id="WP_063363390.1">
    <property type="nucleotide sequence ID" value="NZ_AUXZ01000103.1"/>
</dbReference>
<comment type="caution">
    <text evidence="2">The sequence shown here is derived from an EMBL/GenBank/DDBJ whole genome shotgun (WGS) entry which is preliminary data.</text>
</comment>
<evidence type="ECO:0000313" key="2">
    <source>
        <dbReference type="EMBL" id="KZN47357.1"/>
    </source>
</evidence>
<name>A0A167C8A7_9GAMM</name>
<keyword evidence="1" id="KW-0472">Membrane</keyword>
<dbReference type="Proteomes" id="UP000076503">
    <property type="component" value="Unassembled WGS sequence"/>
</dbReference>
<evidence type="ECO:0000256" key="1">
    <source>
        <dbReference type="SAM" id="Phobius"/>
    </source>
</evidence>
<dbReference type="PATRIC" id="fig|1365251.3.peg.4157"/>
<feature type="transmembrane region" description="Helical" evidence="1">
    <location>
        <begin position="34"/>
        <end position="67"/>
    </location>
</feature>
<dbReference type="AlphaFoldDB" id="A0A167C8A7"/>
<protein>
    <submittedName>
        <fullName evidence="2">Uncharacterized protein</fullName>
    </submittedName>
</protein>
<dbReference type="EMBL" id="AUXZ01000103">
    <property type="protein sequence ID" value="KZN47357.1"/>
    <property type="molecule type" value="Genomic_DNA"/>
</dbReference>
<evidence type="ECO:0000313" key="3">
    <source>
        <dbReference type="Proteomes" id="UP000076503"/>
    </source>
</evidence>